<dbReference type="Pfam" id="PF02014">
    <property type="entry name" value="Reeler"/>
    <property type="match status" value="1"/>
</dbReference>
<keyword evidence="1" id="KW-0732">Signal</keyword>
<dbReference type="Gene3D" id="2.60.40.4060">
    <property type="entry name" value="Reeler domain"/>
    <property type="match status" value="1"/>
</dbReference>
<gene>
    <name evidence="3" type="ORF">QTP70_015399</name>
</gene>
<dbReference type="InterPro" id="IPR042307">
    <property type="entry name" value="Reeler_sf"/>
</dbReference>
<accession>A0AAE0PVU7</accession>
<reference evidence="3" key="1">
    <citation type="submission" date="2023-06" db="EMBL/GenBank/DDBJ databases">
        <title>Male Hemibagrus guttatus genome.</title>
        <authorList>
            <person name="Bian C."/>
        </authorList>
    </citation>
    <scope>NUCLEOTIDE SEQUENCE</scope>
    <source>
        <strain evidence="3">Male_cb2023</strain>
        <tissue evidence="3">Muscle</tissue>
    </source>
</reference>
<dbReference type="PROSITE" id="PS51019">
    <property type="entry name" value="REELIN"/>
    <property type="match status" value="1"/>
</dbReference>
<evidence type="ECO:0000313" key="3">
    <source>
        <dbReference type="EMBL" id="KAK3508977.1"/>
    </source>
</evidence>
<dbReference type="AlphaFoldDB" id="A0AAE0PVU7"/>
<dbReference type="PANTHER" id="PTHR45828:SF32">
    <property type="entry name" value="SI:DKEY-251I10.2"/>
    <property type="match status" value="1"/>
</dbReference>
<name>A0AAE0PVU7_9TELE</name>
<sequence length="187" mass="19926">MQLLLFVAVWFQVLSAVAGYPSGAPVDRCGNMTPGHSVPQQSSPSPYTIRISNNTFSPNQPIQVTIQGPVYLGLLLQALSNTSTGAVGTWGTPPLNTKYLACSGSNSAITHANRNIKNSETIYTWIPPDSLQMAFIRATVVSNRTTFWVNLSSEMLTKAPGSNAPADAKMAAAPVVFLALLTSMVLQ</sequence>
<comment type="caution">
    <text evidence="3">The sequence shown here is derived from an EMBL/GenBank/DDBJ whole genome shotgun (WGS) entry which is preliminary data.</text>
</comment>
<evidence type="ECO:0000259" key="2">
    <source>
        <dbReference type="PROSITE" id="PS51019"/>
    </source>
</evidence>
<organism evidence="3 4">
    <name type="scientific">Hemibagrus guttatus</name>
    <dbReference type="NCBI Taxonomy" id="175788"/>
    <lineage>
        <taxon>Eukaryota</taxon>
        <taxon>Metazoa</taxon>
        <taxon>Chordata</taxon>
        <taxon>Craniata</taxon>
        <taxon>Vertebrata</taxon>
        <taxon>Euteleostomi</taxon>
        <taxon>Actinopterygii</taxon>
        <taxon>Neopterygii</taxon>
        <taxon>Teleostei</taxon>
        <taxon>Ostariophysi</taxon>
        <taxon>Siluriformes</taxon>
        <taxon>Bagridae</taxon>
        <taxon>Hemibagrus</taxon>
    </lineage>
</organism>
<evidence type="ECO:0000256" key="1">
    <source>
        <dbReference type="SAM" id="SignalP"/>
    </source>
</evidence>
<dbReference type="InterPro" id="IPR051237">
    <property type="entry name" value="Ferric-chelate_Red/DefProt"/>
</dbReference>
<evidence type="ECO:0000313" key="4">
    <source>
        <dbReference type="Proteomes" id="UP001274896"/>
    </source>
</evidence>
<keyword evidence="4" id="KW-1185">Reference proteome</keyword>
<dbReference type="CDD" id="cd08544">
    <property type="entry name" value="Reeler"/>
    <property type="match status" value="1"/>
</dbReference>
<dbReference type="InterPro" id="IPR002861">
    <property type="entry name" value="Reeler_dom"/>
</dbReference>
<proteinExistence type="predicted"/>
<dbReference type="GO" id="GO:0016020">
    <property type="term" value="C:membrane"/>
    <property type="evidence" value="ECO:0007669"/>
    <property type="project" value="TreeGrafter"/>
</dbReference>
<dbReference type="Proteomes" id="UP001274896">
    <property type="component" value="Unassembled WGS sequence"/>
</dbReference>
<protein>
    <recommendedName>
        <fullName evidence="2">Reelin domain-containing protein</fullName>
    </recommendedName>
</protein>
<dbReference type="PANTHER" id="PTHR45828">
    <property type="entry name" value="CYTOCHROME B561/FERRIC REDUCTASE TRANSMEMBRANE"/>
    <property type="match status" value="1"/>
</dbReference>
<dbReference type="EMBL" id="JAUCMX010000027">
    <property type="protein sequence ID" value="KAK3508977.1"/>
    <property type="molecule type" value="Genomic_DNA"/>
</dbReference>
<feature type="chain" id="PRO_5042248147" description="Reelin domain-containing protein" evidence="1">
    <location>
        <begin position="20"/>
        <end position="187"/>
    </location>
</feature>
<feature type="signal peptide" evidence="1">
    <location>
        <begin position="1"/>
        <end position="19"/>
    </location>
</feature>
<feature type="domain" description="Reelin" evidence="2">
    <location>
        <begin position="6"/>
        <end position="174"/>
    </location>
</feature>